<accession>A0ABP7TV74</accession>
<comment type="caution">
    <text evidence="3">The sequence shown here is derived from an EMBL/GenBank/DDBJ whole genome shotgun (WGS) entry which is preliminary data.</text>
</comment>
<dbReference type="Proteomes" id="UP001424459">
    <property type="component" value="Unassembled WGS sequence"/>
</dbReference>
<evidence type="ECO:0000313" key="4">
    <source>
        <dbReference type="Proteomes" id="UP001424459"/>
    </source>
</evidence>
<evidence type="ECO:0000313" key="3">
    <source>
        <dbReference type="EMBL" id="GAA4031790.1"/>
    </source>
</evidence>
<dbReference type="EMBL" id="BAABBR010000001">
    <property type="protein sequence ID" value="GAA4031790.1"/>
    <property type="molecule type" value="Genomic_DNA"/>
</dbReference>
<feature type="signal peptide" evidence="2">
    <location>
        <begin position="1"/>
        <end position="24"/>
    </location>
</feature>
<organism evidence="3 4">
    <name type="scientific">Sphingomonas rosea</name>
    <dbReference type="NCBI Taxonomy" id="335605"/>
    <lineage>
        <taxon>Bacteria</taxon>
        <taxon>Pseudomonadati</taxon>
        <taxon>Pseudomonadota</taxon>
        <taxon>Alphaproteobacteria</taxon>
        <taxon>Sphingomonadales</taxon>
        <taxon>Sphingomonadaceae</taxon>
        <taxon>Sphingomonas</taxon>
    </lineage>
</organism>
<evidence type="ECO:0000256" key="2">
    <source>
        <dbReference type="SAM" id="SignalP"/>
    </source>
</evidence>
<evidence type="ECO:0000256" key="1">
    <source>
        <dbReference type="SAM" id="MobiDB-lite"/>
    </source>
</evidence>
<name>A0ABP7TV74_9SPHN</name>
<feature type="chain" id="PRO_5046265456" description="DUF2927 domain-containing protein" evidence="2">
    <location>
        <begin position="25"/>
        <end position="296"/>
    </location>
</feature>
<feature type="region of interest" description="Disordered" evidence="1">
    <location>
        <begin position="273"/>
        <end position="296"/>
    </location>
</feature>
<gene>
    <name evidence="3" type="ORF">GCM10022281_09230</name>
</gene>
<reference evidence="4" key="1">
    <citation type="journal article" date="2019" name="Int. J. Syst. Evol. Microbiol.">
        <title>The Global Catalogue of Microorganisms (GCM) 10K type strain sequencing project: providing services to taxonomists for standard genome sequencing and annotation.</title>
        <authorList>
            <consortium name="The Broad Institute Genomics Platform"/>
            <consortium name="The Broad Institute Genome Sequencing Center for Infectious Disease"/>
            <person name="Wu L."/>
            <person name="Ma J."/>
        </authorList>
    </citation>
    <scope>NUCLEOTIDE SEQUENCE [LARGE SCALE GENOMIC DNA]</scope>
    <source>
        <strain evidence="4">JCM 17564</strain>
    </source>
</reference>
<evidence type="ECO:0008006" key="5">
    <source>
        <dbReference type="Google" id="ProtNLM"/>
    </source>
</evidence>
<sequence>MLLFAGLSLAAPALAQSAPAPAPAATDPGAIVVRGKREREAQIRTFIDQLAPGRFNKRLVRFSADVCPGALGFEAAQGKAIAARLRDVGRAVGVPLAKPGCKPNLWVVLTDDRDALAEKIRGAWENGLGKRPERGAKTDFATVLHQEGEVDANGQQLGAKKDIGDGDGGYYQSEIYTSDRIRPQASRTFTASAMLVEPKAVTGLTALQLADYAAMRLFARADPARLGPDSPGSILSALAAPMGSEVPQSVTEWDVAFLKALYRSDIRSYAGRQKQEMQGIVRKEITGQDQAPKPRR</sequence>
<proteinExistence type="predicted"/>
<protein>
    <recommendedName>
        <fullName evidence="5">DUF2927 domain-containing protein</fullName>
    </recommendedName>
</protein>
<keyword evidence="2" id="KW-0732">Signal</keyword>
<keyword evidence="4" id="KW-1185">Reference proteome</keyword>
<dbReference type="RefSeq" id="WP_344695856.1">
    <property type="nucleotide sequence ID" value="NZ_BAABBR010000001.1"/>
</dbReference>